<dbReference type="InterPro" id="IPR013758">
    <property type="entry name" value="Topo_IIA_A/C_ab"/>
</dbReference>
<comment type="caution">
    <text evidence="11">The sequence shown here is derived from an EMBL/GenBank/DDBJ whole genome shotgun (WGS) entry which is preliminary data.</text>
</comment>
<feature type="coiled-coil region" evidence="8">
    <location>
        <begin position="457"/>
        <end position="486"/>
    </location>
</feature>
<dbReference type="GO" id="GO:0003677">
    <property type="term" value="F:DNA binding"/>
    <property type="evidence" value="ECO:0007669"/>
    <property type="project" value="UniProtKB-UniRule"/>
</dbReference>
<evidence type="ECO:0000256" key="7">
    <source>
        <dbReference type="PROSITE-ProRule" id="PRU01384"/>
    </source>
</evidence>
<dbReference type="GO" id="GO:0034335">
    <property type="term" value="F:DNA negative supercoiling activity"/>
    <property type="evidence" value="ECO:0007669"/>
    <property type="project" value="UniProtKB-ARBA"/>
</dbReference>
<keyword evidence="5 7" id="KW-0238">DNA-binding</keyword>
<dbReference type="Gene3D" id="3.30.1360.40">
    <property type="match status" value="1"/>
</dbReference>
<dbReference type="GO" id="GO:0006265">
    <property type="term" value="P:DNA topological change"/>
    <property type="evidence" value="ECO:0007669"/>
    <property type="project" value="UniProtKB-UniRule"/>
</dbReference>
<dbReference type="AlphaFoldDB" id="A0A495QAJ0"/>
<dbReference type="FunFam" id="1.10.268.10:FF:000001">
    <property type="entry name" value="DNA gyrase subunit A"/>
    <property type="match status" value="1"/>
</dbReference>
<dbReference type="PROSITE" id="PS52040">
    <property type="entry name" value="TOPO_IIA"/>
    <property type="match status" value="1"/>
</dbReference>
<dbReference type="PANTHER" id="PTHR43493">
    <property type="entry name" value="DNA GYRASE/TOPOISOMERASE SUBUNIT A"/>
    <property type="match status" value="1"/>
</dbReference>
<dbReference type="FunFam" id="3.90.199.10:FF:000001">
    <property type="entry name" value="DNA gyrase subunit A"/>
    <property type="match status" value="1"/>
</dbReference>
<dbReference type="InterPro" id="IPR006691">
    <property type="entry name" value="GyrA/parC_rep"/>
</dbReference>
<dbReference type="FunFam" id="3.30.1360.40:FF:000002">
    <property type="entry name" value="DNA gyrase subunit A"/>
    <property type="match status" value="1"/>
</dbReference>
<feature type="active site" description="O-(5'-phospho-DNA)-tyrosine intermediate" evidence="7">
    <location>
        <position position="144"/>
    </location>
</feature>
<evidence type="ECO:0000256" key="4">
    <source>
        <dbReference type="ARBA" id="ARBA00023029"/>
    </source>
</evidence>
<gene>
    <name evidence="11" type="ORF">BZB76_5809</name>
</gene>
<dbReference type="Gene3D" id="3.90.199.10">
    <property type="entry name" value="Topoisomerase II, domain 5"/>
    <property type="match status" value="1"/>
</dbReference>
<accession>A0A495QAJ0</accession>
<comment type="catalytic activity">
    <reaction evidence="1 7">
        <text>ATP-dependent breakage, passage and rejoining of double-stranded DNA.</text>
        <dbReference type="EC" id="5.6.2.2"/>
    </reaction>
</comment>
<evidence type="ECO:0000256" key="6">
    <source>
        <dbReference type="ARBA" id="ARBA00023235"/>
    </source>
</evidence>
<dbReference type="Gene3D" id="2.120.10.90">
    <property type="entry name" value="DNA gyrase/topoisomerase IV, subunit A, C-terminal"/>
    <property type="match status" value="1"/>
</dbReference>
<dbReference type="Proteomes" id="UP000274601">
    <property type="component" value="Unassembled WGS sequence"/>
</dbReference>
<dbReference type="InterPro" id="IPR013757">
    <property type="entry name" value="Topo_IIA_A_a_sf"/>
</dbReference>
<dbReference type="EMBL" id="RBWU01000007">
    <property type="protein sequence ID" value="RKS68685.1"/>
    <property type="molecule type" value="Genomic_DNA"/>
</dbReference>
<dbReference type="InterPro" id="IPR013760">
    <property type="entry name" value="Topo_IIA-like_dom_sf"/>
</dbReference>
<evidence type="ECO:0000256" key="8">
    <source>
        <dbReference type="SAM" id="Coils"/>
    </source>
</evidence>
<organism evidence="11 12">
    <name type="scientific">Actinomadura pelletieri DSM 43383</name>
    <dbReference type="NCBI Taxonomy" id="1120940"/>
    <lineage>
        <taxon>Bacteria</taxon>
        <taxon>Bacillati</taxon>
        <taxon>Actinomycetota</taxon>
        <taxon>Actinomycetes</taxon>
        <taxon>Streptosporangiales</taxon>
        <taxon>Thermomonosporaceae</taxon>
        <taxon>Actinomadura</taxon>
    </lineage>
</organism>
<feature type="region of interest" description="Disordered" evidence="9">
    <location>
        <begin position="802"/>
        <end position="837"/>
    </location>
</feature>
<evidence type="ECO:0000313" key="11">
    <source>
        <dbReference type="EMBL" id="RKS68685.1"/>
    </source>
</evidence>
<sequence length="837" mass="90309">MSPGPATMWGMARRGSQAPPPPPDFEENIVDVDVSDEMRGSYLEYALSVIYQRALPDVRDGLKPVQRRILYSMNEMGLRPDRGHVKCARVVGEVMGKLHPHGDSAIYDAMVRMAQSWAMRMPLVDGHGNFGSLGGDDLPAAMRYTEARLSREAMLMVASIDEDTVDFRPNYDGQETEPEVLPAAFPNLLVNGASGIAVGMATNMAPHNLGEVIAAARHLIDHPDATLDELMRHVPGPDLPTGGKIVGLDGIRDAYERGRGTFRTRATTSIENVTPRRKGIVVSELPYAVGPERVKAKIKELVNAKKLQGIADLKDLTDRNVGLRLVIEIKNGFNPEAVLQDLYRLTPMEETFGINNVALVDGQPRTLGLRDMLQVYIDHRIEVVRRRSLYRRTKREDRLHLVEGLLVALLNIDEVIQVIRQSDDAAQAKQRLMQIFELSDIQAQYILDTPLRRLTRYDRLELEKEKEQLAKEIAKLTAILESERKLRGVVSRELGEVAKEFATPRRTILLESSGHTAAAAVPLEVADDPCTVLLSSTGLLARTQDAGPLPDSGPRAAHDVLTSVVPTTVRAQVGAVTSLGRMVRIDVLDLPGLPPSASPPSLAGGAPVTEYVDLEPDETVVGLAAVSEVGGGLALGTAQGVVKRVVPDFPANRDEFEIISLKEGDRVVGAVQLLAEDQHLVFITTDAQLLHFAASLVRPQGRAAGGMAGIKLGAGARVLWFGAIDPTREARVITVSGSSSALPGTQTGAIKLADFADFPSKGRATGGVRAHRFLKGEDVLLQAWAAPTPLRAAAAGGRPATLNVTMGRRDGSGERLDGPLTSVSGPLGPPPPEEDEG</sequence>
<dbReference type="GO" id="GO:0005737">
    <property type="term" value="C:cytoplasm"/>
    <property type="evidence" value="ECO:0007669"/>
    <property type="project" value="TreeGrafter"/>
</dbReference>
<dbReference type="InterPro" id="IPR002205">
    <property type="entry name" value="Topo_IIA_dom_A"/>
</dbReference>
<evidence type="ECO:0000256" key="9">
    <source>
        <dbReference type="SAM" id="MobiDB-lite"/>
    </source>
</evidence>
<dbReference type="Gene3D" id="1.10.268.10">
    <property type="entry name" value="Topoisomerase, domain 3"/>
    <property type="match status" value="1"/>
</dbReference>
<dbReference type="SUPFAM" id="SSF101904">
    <property type="entry name" value="GyrA/ParC C-terminal domain-like"/>
    <property type="match status" value="1"/>
</dbReference>
<evidence type="ECO:0000256" key="5">
    <source>
        <dbReference type="ARBA" id="ARBA00023125"/>
    </source>
</evidence>
<keyword evidence="8" id="KW-0175">Coiled coil</keyword>
<dbReference type="GO" id="GO:0005524">
    <property type="term" value="F:ATP binding"/>
    <property type="evidence" value="ECO:0007669"/>
    <property type="project" value="InterPro"/>
</dbReference>
<dbReference type="Pfam" id="PF00521">
    <property type="entry name" value="DNA_topoisoIV"/>
    <property type="match status" value="1"/>
</dbReference>
<proteinExistence type="inferred from homology"/>
<dbReference type="CDD" id="cd00187">
    <property type="entry name" value="TOP4c"/>
    <property type="match status" value="1"/>
</dbReference>
<feature type="region of interest" description="Disordered" evidence="9">
    <location>
        <begin position="1"/>
        <end position="25"/>
    </location>
</feature>
<dbReference type="SMART" id="SM00434">
    <property type="entry name" value="TOP4c"/>
    <property type="match status" value="1"/>
</dbReference>
<reference evidence="11 12" key="1">
    <citation type="submission" date="2018-10" db="EMBL/GenBank/DDBJ databases">
        <title>Genomic Encyclopedia of Archaeal and Bacterial Type Strains, Phase II (KMG-II): from individual species to whole genera.</title>
        <authorList>
            <person name="Goeker M."/>
        </authorList>
    </citation>
    <scope>NUCLEOTIDE SEQUENCE [LARGE SCALE GENOMIC DNA]</scope>
    <source>
        <strain evidence="11 12">DSM 43383</strain>
    </source>
</reference>
<keyword evidence="6 7" id="KW-0413">Isomerase</keyword>
<dbReference type="GO" id="GO:0009330">
    <property type="term" value="C:DNA topoisomerase type II (double strand cut, ATP-hydrolyzing) complex"/>
    <property type="evidence" value="ECO:0007669"/>
    <property type="project" value="TreeGrafter"/>
</dbReference>
<name>A0A495QAJ0_9ACTN</name>
<feature type="compositionally biased region" description="Basic and acidic residues" evidence="9">
    <location>
        <begin position="807"/>
        <end position="817"/>
    </location>
</feature>
<evidence type="ECO:0000259" key="10">
    <source>
        <dbReference type="PROSITE" id="PS52040"/>
    </source>
</evidence>
<evidence type="ECO:0000256" key="2">
    <source>
        <dbReference type="ARBA" id="ARBA00008263"/>
    </source>
</evidence>
<comment type="similarity">
    <text evidence="2">Belongs to the type II topoisomerase GyrA/ParC subunit family.</text>
</comment>
<evidence type="ECO:0000313" key="12">
    <source>
        <dbReference type="Proteomes" id="UP000274601"/>
    </source>
</evidence>
<feature type="domain" description="Topo IIA-type catalytic" evidence="10">
    <location>
        <begin position="55"/>
        <end position="523"/>
    </location>
</feature>
<keyword evidence="4 7" id="KW-0799">Topoisomerase</keyword>
<keyword evidence="12" id="KW-1185">Reference proteome</keyword>
<dbReference type="InterPro" id="IPR050220">
    <property type="entry name" value="Type_II_DNA_Topoisomerases"/>
</dbReference>
<dbReference type="SUPFAM" id="SSF56719">
    <property type="entry name" value="Type II DNA topoisomerase"/>
    <property type="match status" value="1"/>
</dbReference>
<dbReference type="PANTHER" id="PTHR43493:SF5">
    <property type="entry name" value="DNA GYRASE SUBUNIT A, CHLOROPLASTIC_MITOCHONDRIAL"/>
    <property type="match status" value="1"/>
</dbReference>
<dbReference type="NCBIfam" id="NF004044">
    <property type="entry name" value="PRK05561.1"/>
    <property type="match status" value="1"/>
</dbReference>
<dbReference type="InterPro" id="IPR035516">
    <property type="entry name" value="Gyrase/topoIV_suA_C"/>
</dbReference>
<protein>
    <recommendedName>
        <fullName evidence="3">DNA topoisomerase (ATP-hydrolyzing)</fullName>
        <ecNumber evidence="3">5.6.2.2</ecNumber>
    </recommendedName>
</protein>
<evidence type="ECO:0000256" key="1">
    <source>
        <dbReference type="ARBA" id="ARBA00000185"/>
    </source>
</evidence>
<dbReference type="Pfam" id="PF03989">
    <property type="entry name" value="DNA_gyraseA_C"/>
    <property type="match status" value="2"/>
</dbReference>
<evidence type="ECO:0000256" key="3">
    <source>
        <dbReference type="ARBA" id="ARBA00012895"/>
    </source>
</evidence>
<dbReference type="EC" id="5.6.2.2" evidence="3"/>